<protein>
    <recommendedName>
        <fullName evidence="2">DUF7730 domain-containing protein</fullName>
    </recommendedName>
</protein>
<feature type="region of interest" description="Disordered" evidence="1">
    <location>
        <begin position="1"/>
        <end position="22"/>
    </location>
</feature>
<evidence type="ECO:0000313" key="3">
    <source>
        <dbReference type="EMBL" id="KAK8059164.1"/>
    </source>
</evidence>
<proteinExistence type="predicted"/>
<dbReference type="PANTHER" id="PTHR42085:SF1">
    <property type="entry name" value="F-BOX DOMAIN-CONTAINING PROTEIN"/>
    <property type="match status" value="1"/>
</dbReference>
<sequence length="150" mass="16793">MPSLFHFKRPAPTPHSQQQSPLFTKLPPELRETIFRLVLVASPPILSLRAYESPLKLELVSHGVGGRQITSFHAARVLSLLCSCRRARDEGLPLLYGAHTFDVGDGRAVRLLAESVGAPWLQWLDFGWSLANPKDILTFRRRPETTTARA</sequence>
<evidence type="ECO:0000313" key="4">
    <source>
        <dbReference type="Proteomes" id="UP001446871"/>
    </source>
</evidence>
<organism evidence="3 4">
    <name type="scientific">Apiospora saccharicola</name>
    <dbReference type="NCBI Taxonomy" id="335842"/>
    <lineage>
        <taxon>Eukaryota</taxon>
        <taxon>Fungi</taxon>
        <taxon>Dikarya</taxon>
        <taxon>Ascomycota</taxon>
        <taxon>Pezizomycotina</taxon>
        <taxon>Sordariomycetes</taxon>
        <taxon>Xylariomycetidae</taxon>
        <taxon>Amphisphaeriales</taxon>
        <taxon>Apiosporaceae</taxon>
        <taxon>Apiospora</taxon>
    </lineage>
</organism>
<evidence type="ECO:0000256" key="1">
    <source>
        <dbReference type="SAM" id="MobiDB-lite"/>
    </source>
</evidence>
<gene>
    <name evidence="3" type="ORF">PG996_009094</name>
</gene>
<evidence type="ECO:0000259" key="2">
    <source>
        <dbReference type="Pfam" id="PF24864"/>
    </source>
</evidence>
<accession>A0ABR1UMT1</accession>
<dbReference type="Pfam" id="PF24864">
    <property type="entry name" value="DUF7730"/>
    <property type="match status" value="1"/>
</dbReference>
<comment type="caution">
    <text evidence="3">The sequence shown here is derived from an EMBL/GenBank/DDBJ whole genome shotgun (WGS) entry which is preliminary data.</text>
</comment>
<dbReference type="InterPro" id="IPR056632">
    <property type="entry name" value="DUF7730"/>
</dbReference>
<dbReference type="EMBL" id="JAQQWM010000006">
    <property type="protein sequence ID" value="KAK8059164.1"/>
    <property type="molecule type" value="Genomic_DNA"/>
</dbReference>
<dbReference type="Proteomes" id="UP001446871">
    <property type="component" value="Unassembled WGS sequence"/>
</dbReference>
<dbReference type="PANTHER" id="PTHR42085">
    <property type="entry name" value="F-BOX DOMAIN-CONTAINING PROTEIN"/>
    <property type="match status" value="1"/>
</dbReference>
<feature type="domain" description="DUF7730" evidence="2">
    <location>
        <begin position="15"/>
        <end position="132"/>
    </location>
</feature>
<name>A0ABR1UMT1_9PEZI</name>
<reference evidence="3 4" key="1">
    <citation type="submission" date="2023-01" db="EMBL/GenBank/DDBJ databases">
        <title>Analysis of 21 Apiospora genomes using comparative genomics revels a genus with tremendous synthesis potential of carbohydrate active enzymes and secondary metabolites.</title>
        <authorList>
            <person name="Sorensen T."/>
        </authorList>
    </citation>
    <scope>NUCLEOTIDE SEQUENCE [LARGE SCALE GENOMIC DNA]</scope>
    <source>
        <strain evidence="3 4">CBS 83171</strain>
    </source>
</reference>
<dbReference type="InterPro" id="IPR038883">
    <property type="entry name" value="AN11006-like"/>
</dbReference>
<keyword evidence="4" id="KW-1185">Reference proteome</keyword>